<name>A0AAU9QY52_9VIBR</name>
<dbReference type="Proteomes" id="UP001295462">
    <property type="component" value="Unassembled WGS sequence"/>
</dbReference>
<sequence>MDTKNEANLIFTKRNLPPHVRAGAAWDSTLNKNVIWIDNYDEITSGHFNIGNVYQRQSPIITHEIAHVIGLPHQQDEYHFHSFRN</sequence>
<dbReference type="SUPFAM" id="SSF55486">
    <property type="entry name" value="Metalloproteases ('zincins'), catalytic domain"/>
    <property type="match status" value="1"/>
</dbReference>
<organism evidence="1 2">
    <name type="scientific">Vibrio jasicida</name>
    <dbReference type="NCBI Taxonomy" id="766224"/>
    <lineage>
        <taxon>Bacteria</taxon>
        <taxon>Pseudomonadati</taxon>
        <taxon>Pseudomonadota</taxon>
        <taxon>Gammaproteobacteria</taxon>
        <taxon>Vibrionales</taxon>
        <taxon>Vibrionaceae</taxon>
        <taxon>Vibrio</taxon>
    </lineage>
</organism>
<reference evidence="1" key="1">
    <citation type="submission" date="2022-01" db="EMBL/GenBank/DDBJ databases">
        <authorList>
            <person name="Lagorce A."/>
        </authorList>
    </citation>
    <scope>NUCLEOTIDE SEQUENCE</scope>
    <source>
        <strain evidence="1">Th15_F1_A12</strain>
    </source>
</reference>
<dbReference type="AlphaFoldDB" id="A0AAU9QY52"/>
<dbReference type="EMBL" id="CAKMUD010000115">
    <property type="protein sequence ID" value="CAH1602474.1"/>
    <property type="molecule type" value="Genomic_DNA"/>
</dbReference>
<protein>
    <recommendedName>
        <fullName evidence="3">Peptidase M10 metallopeptidase domain-containing protein</fullName>
    </recommendedName>
</protein>
<evidence type="ECO:0008006" key="3">
    <source>
        <dbReference type="Google" id="ProtNLM"/>
    </source>
</evidence>
<dbReference type="GO" id="GO:0008237">
    <property type="term" value="F:metallopeptidase activity"/>
    <property type="evidence" value="ECO:0007669"/>
    <property type="project" value="InterPro"/>
</dbReference>
<evidence type="ECO:0000313" key="2">
    <source>
        <dbReference type="Proteomes" id="UP001295462"/>
    </source>
</evidence>
<dbReference type="InterPro" id="IPR024079">
    <property type="entry name" value="MetalloPept_cat_dom_sf"/>
</dbReference>
<proteinExistence type="predicted"/>
<accession>A0AAU9QY52</accession>
<gene>
    <name evidence="1" type="ORF">THF1A12_590003</name>
</gene>
<dbReference type="Gene3D" id="3.40.390.10">
    <property type="entry name" value="Collagenase (Catalytic Domain)"/>
    <property type="match status" value="1"/>
</dbReference>
<comment type="caution">
    <text evidence="1">The sequence shown here is derived from an EMBL/GenBank/DDBJ whole genome shotgun (WGS) entry which is preliminary data.</text>
</comment>
<evidence type="ECO:0000313" key="1">
    <source>
        <dbReference type="EMBL" id="CAH1602474.1"/>
    </source>
</evidence>